<feature type="region of interest" description="Disordered" evidence="1">
    <location>
        <begin position="746"/>
        <end position="831"/>
    </location>
</feature>
<organism evidence="2 3">
    <name type="scientific">Cladosporium halotolerans</name>
    <dbReference type="NCBI Taxonomy" id="1052096"/>
    <lineage>
        <taxon>Eukaryota</taxon>
        <taxon>Fungi</taxon>
        <taxon>Dikarya</taxon>
        <taxon>Ascomycota</taxon>
        <taxon>Pezizomycotina</taxon>
        <taxon>Dothideomycetes</taxon>
        <taxon>Dothideomycetidae</taxon>
        <taxon>Cladosporiales</taxon>
        <taxon>Cladosporiaceae</taxon>
        <taxon>Cladosporium</taxon>
    </lineage>
</organism>
<dbReference type="InterPro" id="IPR015943">
    <property type="entry name" value="WD40/YVTN_repeat-like_dom_sf"/>
</dbReference>
<evidence type="ECO:0000256" key="1">
    <source>
        <dbReference type="SAM" id="MobiDB-lite"/>
    </source>
</evidence>
<feature type="compositionally biased region" description="Polar residues" evidence="1">
    <location>
        <begin position="605"/>
        <end position="630"/>
    </location>
</feature>
<evidence type="ECO:0000313" key="3">
    <source>
        <dbReference type="Proteomes" id="UP000803884"/>
    </source>
</evidence>
<proteinExistence type="predicted"/>
<dbReference type="Proteomes" id="UP000803884">
    <property type="component" value="Unassembled WGS sequence"/>
</dbReference>
<feature type="region of interest" description="Disordered" evidence="1">
    <location>
        <begin position="483"/>
        <end position="584"/>
    </location>
</feature>
<evidence type="ECO:0000313" key="2">
    <source>
        <dbReference type="EMBL" id="KAL1588149.1"/>
    </source>
</evidence>
<accession>A0AB34KT19</accession>
<dbReference type="SUPFAM" id="SSF50998">
    <property type="entry name" value="Quinoprotein alcohol dehydrogenase-like"/>
    <property type="match status" value="1"/>
</dbReference>
<feature type="region of interest" description="Disordered" evidence="1">
    <location>
        <begin position="654"/>
        <end position="674"/>
    </location>
</feature>
<dbReference type="AlphaFoldDB" id="A0AB34KT19"/>
<keyword evidence="3" id="KW-1185">Reference proteome</keyword>
<dbReference type="SMART" id="SM00320">
    <property type="entry name" value="WD40"/>
    <property type="match status" value="4"/>
</dbReference>
<dbReference type="GeneID" id="96004628"/>
<feature type="compositionally biased region" description="Polar residues" evidence="1">
    <location>
        <begin position="529"/>
        <end position="542"/>
    </location>
</feature>
<feature type="region of interest" description="Disordered" evidence="1">
    <location>
        <begin position="375"/>
        <end position="426"/>
    </location>
</feature>
<feature type="compositionally biased region" description="Polar residues" evidence="1">
    <location>
        <begin position="483"/>
        <end position="507"/>
    </location>
</feature>
<dbReference type="EMBL" id="JAAQHG020000008">
    <property type="protein sequence ID" value="KAL1588149.1"/>
    <property type="molecule type" value="Genomic_DNA"/>
</dbReference>
<comment type="caution">
    <text evidence="2">The sequence shown here is derived from an EMBL/GenBank/DDBJ whole genome shotgun (WGS) entry which is preliminary data.</text>
</comment>
<dbReference type="RefSeq" id="XP_069231254.1">
    <property type="nucleotide sequence ID" value="XM_069371790.1"/>
</dbReference>
<sequence>MPSVHSIPFTDRPSPVSQSNFAFPADRHLLITTPSHILSWDSAGLHTLFQSSKSGIAAATESKDGSGTLAIADKHVVVLHDTRRGKEKSWGLSAEEDEVRHLEYTKDSKSLFLSTKATNSIQCYSTQKQQLLSPPQTLASPPAAMAVSPTGHLMISAQGAPSVVFLKDLASNSPATLLKPQSSTAGVTLAAFHPERTNIFLLAFEDGTLAVLDASRLSRSAGEGRYVDQAHMGRAELGRKRQLHRPVHAKAGGGLHSITGAAFLPGHKLRTITVGMDGRCHLVDFSGGVNVLRTWHGKAPLTSVSVLAPSSSAQDSRKGKPSVRSFDSGGIIAVGSYDGNVDLYDFIGVTQGHQEISSTGQRIVSVEWITAPSPKSLSTPKRKDTITNADVTRDLPEDTKTDQPKGSTPNHLKVHPALRPPPTKSHSILSPYQSRKFTIHPDEALDDSTVRHTPTGKEKHAISAEAEAYLDLFSPVNPFAVQQSRQNRDQSFSPMRTRPRISSQTFVTDAKATKTVSSPPKPLLAPESHATSSDTTHPTATGVSAVPKIPSRSPLRPSPLKTERRRANPRSVRKRMPVRSESVENVDATAAANARLLRDLRQMSMKSATPSSGSVLQGYASTSNRKSQQRPGVEQLGAQRKVMPKAFEPAQAPVATHVYGPEGRWPTDSIDQSSYSDWQEDDIWITSDEERKNSSRRHRLFPRPAARQTSRSRMNSKEDYATANSQQLSPPNAAFSLASDDVQSIFPRTSSVSPRRKPKGVDRQSRQSPRHRKTALQEIASNAAAGRRSSDPWTRMKQAKSSPAKSDRAEGPAPASNDGVDARPPARADSCGGCATNAGRVRVLEGEVAHMKGEILALRAMLRRNGIPAPAVPRR</sequence>
<gene>
    <name evidence="2" type="ORF">WHR41_03184</name>
</gene>
<dbReference type="Gene3D" id="2.130.10.10">
    <property type="entry name" value="YVTN repeat-like/Quinoprotein amine dehydrogenase"/>
    <property type="match status" value="2"/>
</dbReference>
<dbReference type="InterPro" id="IPR001680">
    <property type="entry name" value="WD40_rpt"/>
</dbReference>
<reference evidence="2 3" key="1">
    <citation type="journal article" date="2020" name="Microbiol. Resour. Announc.">
        <title>Draft Genome Sequence of a Cladosporium Species Isolated from the Mesophotic Ascidian Didemnum maculosum.</title>
        <authorList>
            <person name="Gioti A."/>
            <person name="Siaperas R."/>
            <person name="Nikolaivits E."/>
            <person name="Le Goff G."/>
            <person name="Ouazzani J."/>
            <person name="Kotoulas G."/>
            <person name="Topakas E."/>
        </authorList>
    </citation>
    <scope>NUCLEOTIDE SEQUENCE [LARGE SCALE GENOMIC DNA]</scope>
    <source>
        <strain evidence="2 3">TM138-S3</strain>
    </source>
</reference>
<feature type="compositionally biased region" description="Basic and acidic residues" evidence="1">
    <location>
        <begin position="381"/>
        <end position="403"/>
    </location>
</feature>
<feature type="compositionally biased region" description="Basic residues" evidence="1">
    <location>
        <begin position="567"/>
        <end position="577"/>
    </location>
</feature>
<feature type="compositionally biased region" description="Low complexity" evidence="1">
    <location>
        <begin position="550"/>
        <end position="560"/>
    </location>
</feature>
<protein>
    <recommendedName>
        <fullName evidence="4">WD40 repeat-like protein</fullName>
    </recommendedName>
</protein>
<feature type="region of interest" description="Disordered" evidence="1">
    <location>
        <begin position="605"/>
        <end position="636"/>
    </location>
</feature>
<feature type="region of interest" description="Disordered" evidence="1">
    <location>
        <begin position="689"/>
        <end position="733"/>
    </location>
</feature>
<dbReference type="InterPro" id="IPR011047">
    <property type="entry name" value="Quinoprotein_ADH-like_sf"/>
</dbReference>
<evidence type="ECO:0008006" key="4">
    <source>
        <dbReference type="Google" id="ProtNLM"/>
    </source>
</evidence>
<name>A0AB34KT19_9PEZI</name>